<reference evidence="1" key="1">
    <citation type="submission" date="2016-10" db="EMBL/GenBank/DDBJ databases">
        <title>Sequence of Gallionella enrichment culture.</title>
        <authorList>
            <person name="Poehlein A."/>
            <person name="Muehling M."/>
            <person name="Daniel R."/>
        </authorList>
    </citation>
    <scope>NUCLEOTIDE SEQUENCE</scope>
</reference>
<comment type="caution">
    <text evidence="1">The sequence shown here is derived from an EMBL/GenBank/DDBJ whole genome shotgun (WGS) entry which is preliminary data.</text>
</comment>
<dbReference type="EMBL" id="MLJW01005175">
    <property type="protein sequence ID" value="OIQ68672.1"/>
    <property type="molecule type" value="Genomic_DNA"/>
</dbReference>
<proteinExistence type="predicted"/>
<dbReference type="AlphaFoldDB" id="A0A1J5PD41"/>
<evidence type="ECO:0000313" key="1">
    <source>
        <dbReference type="EMBL" id="OIQ68672.1"/>
    </source>
</evidence>
<gene>
    <name evidence="1" type="ORF">GALL_497350</name>
</gene>
<accession>A0A1J5PD41</accession>
<name>A0A1J5PD41_9ZZZZ</name>
<protein>
    <submittedName>
        <fullName evidence="1">Uncharacterized protein</fullName>
    </submittedName>
</protein>
<sequence length="77" mass="8525">MKPVDDKQAGVQDRLGIRWCRFKFMCIGIRADQCLDPDAASPHHLYQIAQNAEAGDYRDRFCRVAGVQQAGATQSGA</sequence>
<organism evidence="1">
    <name type="scientific">mine drainage metagenome</name>
    <dbReference type="NCBI Taxonomy" id="410659"/>
    <lineage>
        <taxon>unclassified sequences</taxon>
        <taxon>metagenomes</taxon>
        <taxon>ecological metagenomes</taxon>
    </lineage>
</organism>